<reference evidence="1 2" key="1">
    <citation type="journal article" date="2011" name="Nat. Genet.">
        <title>The genome of the mesopolyploid crop species Brassica rapa.</title>
        <authorList>
            <consortium name="Brassica rapa Genome Sequencing Project Consortium"/>
            <person name="Wang X."/>
            <person name="Wang H."/>
            <person name="Wang J."/>
            <person name="Sun R."/>
            <person name="Wu J."/>
            <person name="Liu S."/>
            <person name="Bai Y."/>
            <person name="Mun J.H."/>
            <person name="Bancroft I."/>
            <person name="Cheng F."/>
            <person name="Huang S."/>
            <person name="Li X."/>
            <person name="Hua W."/>
            <person name="Wang J."/>
            <person name="Wang X."/>
            <person name="Freeling M."/>
            <person name="Pires J.C."/>
            <person name="Paterson A.H."/>
            <person name="Chalhoub B."/>
            <person name="Wang B."/>
            <person name="Hayward A."/>
            <person name="Sharpe A.G."/>
            <person name="Park B.S."/>
            <person name="Weisshaar B."/>
            <person name="Liu B."/>
            <person name="Li B."/>
            <person name="Liu B."/>
            <person name="Tong C."/>
            <person name="Song C."/>
            <person name="Duran C."/>
            <person name="Peng C."/>
            <person name="Geng C."/>
            <person name="Koh C."/>
            <person name="Lin C."/>
            <person name="Edwards D."/>
            <person name="Mu D."/>
            <person name="Shen D."/>
            <person name="Soumpourou E."/>
            <person name="Li F."/>
            <person name="Fraser F."/>
            <person name="Conant G."/>
            <person name="Lassalle G."/>
            <person name="King G.J."/>
            <person name="Bonnema G."/>
            <person name="Tang H."/>
            <person name="Wang H."/>
            <person name="Belcram H."/>
            <person name="Zhou H."/>
            <person name="Hirakawa H."/>
            <person name="Abe H."/>
            <person name="Guo H."/>
            <person name="Wang H."/>
            <person name="Jin H."/>
            <person name="Parkin I.A."/>
            <person name="Batley J."/>
            <person name="Kim J.S."/>
            <person name="Just J."/>
            <person name="Li J."/>
            <person name="Xu J."/>
            <person name="Deng J."/>
            <person name="Kim J.A."/>
            <person name="Li J."/>
            <person name="Yu J."/>
            <person name="Meng J."/>
            <person name="Wang J."/>
            <person name="Min J."/>
            <person name="Poulain J."/>
            <person name="Wang J."/>
            <person name="Hatakeyama K."/>
            <person name="Wu K."/>
            <person name="Wang L."/>
            <person name="Fang L."/>
            <person name="Trick M."/>
            <person name="Links M.G."/>
            <person name="Zhao M."/>
            <person name="Jin M."/>
            <person name="Ramchiary N."/>
            <person name="Drou N."/>
            <person name="Berkman P.J."/>
            <person name="Cai Q."/>
            <person name="Huang Q."/>
            <person name="Li R."/>
            <person name="Tabata S."/>
            <person name="Cheng S."/>
            <person name="Zhang S."/>
            <person name="Zhang S."/>
            <person name="Huang S."/>
            <person name="Sato S."/>
            <person name="Sun S."/>
            <person name="Kwon S.J."/>
            <person name="Choi S.R."/>
            <person name="Lee T.H."/>
            <person name="Fan W."/>
            <person name="Zhao X."/>
            <person name="Tan X."/>
            <person name="Xu X."/>
            <person name="Wang Y."/>
            <person name="Qiu Y."/>
            <person name="Yin Y."/>
            <person name="Li Y."/>
            <person name="Du Y."/>
            <person name="Liao Y."/>
            <person name="Lim Y."/>
            <person name="Narusaka Y."/>
            <person name="Wang Y."/>
            <person name="Wang Z."/>
            <person name="Li Z."/>
            <person name="Wang Z."/>
            <person name="Xiong Z."/>
            <person name="Zhang Z."/>
        </authorList>
    </citation>
    <scope>NUCLEOTIDE SEQUENCE [LARGE SCALE GENOMIC DNA]</scope>
    <source>
        <strain evidence="1 2">cv. Chiifu-401-42</strain>
    </source>
</reference>
<dbReference type="EnsemblPlants" id="Bra013280.1">
    <property type="protein sequence ID" value="Bra013280.1-P"/>
    <property type="gene ID" value="Bra013280"/>
</dbReference>
<dbReference type="OMA" id="RCTISTW"/>
<sequence>MATKPNDKSIVSTGKSPVAMYFNDISPGPHESELRFWLIHFWEARNIAKAKTLIGLENLMIDEQAPFTNSSISLVLKAKRSIGLLITVLTVSFSYKHALSVLDDNPLLIDEDRFWFHSHEDFEANCDLKGDLYDVVGHMKLVNGQTLIKRPRNV</sequence>
<evidence type="ECO:0000313" key="1">
    <source>
        <dbReference type="EnsemblPlants" id="Bra013280.1-P"/>
    </source>
</evidence>
<evidence type="ECO:0000313" key="2">
    <source>
        <dbReference type="Proteomes" id="UP000011750"/>
    </source>
</evidence>
<dbReference type="AlphaFoldDB" id="M4D9X0"/>
<dbReference type="InParanoid" id="M4D9X0"/>
<dbReference type="Gramene" id="Bra013280.1">
    <property type="protein sequence ID" value="Bra013280.1-P"/>
    <property type="gene ID" value="Bra013280"/>
</dbReference>
<proteinExistence type="predicted"/>
<accession>M4D9X0</accession>
<organism evidence="1 2">
    <name type="scientific">Brassica campestris</name>
    <name type="common">Field mustard</name>
    <dbReference type="NCBI Taxonomy" id="3711"/>
    <lineage>
        <taxon>Eukaryota</taxon>
        <taxon>Viridiplantae</taxon>
        <taxon>Streptophyta</taxon>
        <taxon>Embryophyta</taxon>
        <taxon>Tracheophyta</taxon>
        <taxon>Spermatophyta</taxon>
        <taxon>Magnoliopsida</taxon>
        <taxon>eudicotyledons</taxon>
        <taxon>Gunneridae</taxon>
        <taxon>Pentapetalae</taxon>
        <taxon>rosids</taxon>
        <taxon>malvids</taxon>
        <taxon>Brassicales</taxon>
        <taxon>Brassicaceae</taxon>
        <taxon>Brassiceae</taxon>
        <taxon>Brassica</taxon>
    </lineage>
</organism>
<reference evidence="1 2" key="2">
    <citation type="journal article" date="2018" name="Hortic Res">
        <title>Improved Brassica rapa reference genome by single-molecule sequencing and chromosome conformation capture technologies.</title>
        <authorList>
            <person name="Zhang L."/>
            <person name="Cai X."/>
            <person name="Wu J."/>
            <person name="Liu M."/>
            <person name="Grob S."/>
            <person name="Cheng F."/>
            <person name="Liang J."/>
            <person name="Cai C."/>
            <person name="Liu Z."/>
            <person name="Liu B."/>
            <person name="Wang F."/>
            <person name="Li S."/>
            <person name="Liu F."/>
            <person name="Li X."/>
            <person name="Cheng L."/>
            <person name="Yang W."/>
            <person name="Li M.H."/>
            <person name="Grossniklaus U."/>
            <person name="Zheng H."/>
            <person name="Wang X."/>
        </authorList>
    </citation>
    <scope>NUCLEOTIDE SEQUENCE [LARGE SCALE GENOMIC DNA]</scope>
    <source>
        <strain evidence="1 2">cv. Chiifu-401-42</strain>
    </source>
</reference>
<dbReference type="HOGENOM" id="CLU_120177_0_0_1"/>
<protein>
    <submittedName>
        <fullName evidence="1">Uncharacterized protein</fullName>
    </submittedName>
</protein>
<reference evidence="1" key="3">
    <citation type="submission" date="2023-03" db="UniProtKB">
        <authorList>
            <consortium name="EnsemblPlants"/>
        </authorList>
    </citation>
    <scope>IDENTIFICATION</scope>
    <source>
        <strain evidence="1">cv. Chiifu-401-42</strain>
    </source>
</reference>
<dbReference type="Proteomes" id="UP000011750">
    <property type="component" value="Chromosome A01"/>
</dbReference>
<name>M4D9X0_BRACM</name>
<keyword evidence="2" id="KW-1185">Reference proteome</keyword>